<reference evidence="1" key="1">
    <citation type="submission" date="2020-09" db="EMBL/GenBank/DDBJ databases">
        <title>Genome-Enabled Discovery of Anthraquinone Biosynthesis in Senna tora.</title>
        <authorList>
            <person name="Kang S.-H."/>
            <person name="Pandey R.P."/>
            <person name="Lee C.-M."/>
            <person name="Sim J.-S."/>
            <person name="Jeong J.-T."/>
            <person name="Choi B.-S."/>
            <person name="Jung M."/>
            <person name="Ginzburg D."/>
            <person name="Zhao K."/>
            <person name="Won S.Y."/>
            <person name="Oh T.-J."/>
            <person name="Yu Y."/>
            <person name="Kim N.-H."/>
            <person name="Lee O.R."/>
            <person name="Lee T.-H."/>
            <person name="Bashyal P."/>
            <person name="Kim T.-S."/>
            <person name="Lee W.-H."/>
            <person name="Kawkins C."/>
            <person name="Kim C.-K."/>
            <person name="Kim J.S."/>
            <person name="Ahn B.O."/>
            <person name="Rhee S.Y."/>
            <person name="Sohng J.K."/>
        </authorList>
    </citation>
    <scope>NUCLEOTIDE SEQUENCE</scope>
    <source>
        <tissue evidence="1">Leaf</tissue>
    </source>
</reference>
<dbReference type="AlphaFoldDB" id="A0A834XB25"/>
<organism evidence="1 2">
    <name type="scientific">Senna tora</name>
    <dbReference type="NCBI Taxonomy" id="362788"/>
    <lineage>
        <taxon>Eukaryota</taxon>
        <taxon>Viridiplantae</taxon>
        <taxon>Streptophyta</taxon>
        <taxon>Embryophyta</taxon>
        <taxon>Tracheophyta</taxon>
        <taxon>Spermatophyta</taxon>
        <taxon>Magnoliopsida</taxon>
        <taxon>eudicotyledons</taxon>
        <taxon>Gunneridae</taxon>
        <taxon>Pentapetalae</taxon>
        <taxon>rosids</taxon>
        <taxon>fabids</taxon>
        <taxon>Fabales</taxon>
        <taxon>Fabaceae</taxon>
        <taxon>Caesalpinioideae</taxon>
        <taxon>Cassia clade</taxon>
        <taxon>Senna</taxon>
    </lineage>
</organism>
<proteinExistence type="predicted"/>
<comment type="caution">
    <text evidence="1">The sequence shown here is derived from an EMBL/GenBank/DDBJ whole genome shotgun (WGS) entry which is preliminary data.</text>
</comment>
<dbReference type="Proteomes" id="UP000634136">
    <property type="component" value="Unassembled WGS sequence"/>
</dbReference>
<gene>
    <name evidence="1" type="ORF">G2W53_003097</name>
</gene>
<accession>A0A834XB25</accession>
<evidence type="ECO:0000313" key="2">
    <source>
        <dbReference type="Proteomes" id="UP000634136"/>
    </source>
</evidence>
<protein>
    <submittedName>
        <fullName evidence="1">Uncharacterized protein</fullName>
    </submittedName>
</protein>
<name>A0A834XB25_9FABA</name>
<keyword evidence="2" id="KW-1185">Reference proteome</keyword>
<dbReference type="EMBL" id="JAAIUW010000002">
    <property type="protein sequence ID" value="KAF7840799.1"/>
    <property type="molecule type" value="Genomic_DNA"/>
</dbReference>
<sequence>MATRILHGPAVVRFDYRSRNRGKLNGTTTAL</sequence>
<evidence type="ECO:0000313" key="1">
    <source>
        <dbReference type="EMBL" id="KAF7840799.1"/>
    </source>
</evidence>